<evidence type="ECO:0000256" key="7">
    <source>
        <dbReference type="ARBA" id="ARBA00022968"/>
    </source>
</evidence>
<evidence type="ECO:0000256" key="3">
    <source>
        <dbReference type="ARBA" id="ARBA00005735"/>
    </source>
</evidence>
<dbReference type="InterPro" id="IPR027791">
    <property type="entry name" value="Galactosyl_T_C"/>
</dbReference>
<comment type="similarity">
    <text evidence="3 11">Belongs to the glycosyltransferase 7 family.</text>
</comment>
<dbReference type="GO" id="GO:0005794">
    <property type="term" value="C:Golgi apparatus"/>
    <property type="evidence" value="ECO:0007669"/>
    <property type="project" value="TreeGrafter"/>
</dbReference>
<dbReference type="PANTHER" id="PTHR19300">
    <property type="entry name" value="BETA-1,4-GALACTOSYLTRANSFERASE"/>
    <property type="match status" value="1"/>
</dbReference>
<dbReference type="PANTHER" id="PTHR19300:SF57">
    <property type="entry name" value="BETA-1,4-N-ACETYLGALACTOSAMINYLTRANSFERASE"/>
    <property type="match status" value="1"/>
</dbReference>
<organism evidence="14 15">
    <name type="scientific">Dimorphilus gyrociliatus</name>
    <dbReference type="NCBI Taxonomy" id="2664684"/>
    <lineage>
        <taxon>Eukaryota</taxon>
        <taxon>Metazoa</taxon>
        <taxon>Spiralia</taxon>
        <taxon>Lophotrochozoa</taxon>
        <taxon>Annelida</taxon>
        <taxon>Polychaeta</taxon>
        <taxon>Polychaeta incertae sedis</taxon>
        <taxon>Dinophilidae</taxon>
        <taxon>Dimorphilus</taxon>
    </lineage>
</organism>
<comment type="function">
    <text evidence="11">Catalyses the transfer of galactose onto proteins or lipids.</text>
</comment>
<comment type="pathway">
    <text evidence="2 11">Protein modification; protein glycosylation.</text>
</comment>
<evidence type="ECO:0000259" key="13">
    <source>
        <dbReference type="Pfam" id="PF13733"/>
    </source>
</evidence>
<feature type="domain" description="Galactosyltransferase N-terminal" evidence="13">
    <location>
        <begin position="66"/>
        <end position="182"/>
    </location>
</feature>
<dbReference type="GO" id="GO:0006688">
    <property type="term" value="P:glycosphingolipid biosynthetic process"/>
    <property type="evidence" value="ECO:0007669"/>
    <property type="project" value="TreeGrafter"/>
</dbReference>
<dbReference type="OrthoDB" id="10016069at2759"/>
<keyword evidence="15" id="KW-1185">Reference proteome</keyword>
<reference evidence="14 15" key="1">
    <citation type="submission" date="2020-08" db="EMBL/GenBank/DDBJ databases">
        <authorList>
            <person name="Hejnol A."/>
        </authorList>
    </citation>
    <scope>NUCLEOTIDE SEQUENCE [LARGE SCALE GENOMIC DNA]</scope>
</reference>
<dbReference type="CDD" id="cd00899">
    <property type="entry name" value="b4GalT"/>
    <property type="match status" value="1"/>
</dbReference>
<dbReference type="GO" id="GO:0008378">
    <property type="term" value="F:galactosyltransferase activity"/>
    <property type="evidence" value="ECO:0007669"/>
    <property type="project" value="TreeGrafter"/>
</dbReference>
<dbReference type="Pfam" id="PF13733">
    <property type="entry name" value="Glyco_transf_7N"/>
    <property type="match status" value="1"/>
</dbReference>
<evidence type="ECO:0000256" key="9">
    <source>
        <dbReference type="ARBA" id="ARBA00023136"/>
    </source>
</evidence>
<dbReference type="EC" id="2.4.1.-" evidence="11"/>
<protein>
    <recommendedName>
        <fullName evidence="11">Beta-1,4-galactosyltransferase</fullName>
        <ecNumber evidence="11">2.4.1.-</ecNumber>
    </recommendedName>
</protein>
<keyword evidence="7 11" id="KW-0735">Signal-anchor</keyword>
<evidence type="ECO:0000256" key="4">
    <source>
        <dbReference type="ARBA" id="ARBA00022676"/>
    </source>
</evidence>
<dbReference type="Gene3D" id="3.90.550.10">
    <property type="entry name" value="Spore Coat Polysaccharide Biosynthesis Protein SpsA, Chain A"/>
    <property type="match status" value="1"/>
</dbReference>
<dbReference type="PRINTS" id="PR02050">
    <property type="entry name" value="B14GALTRFASE"/>
</dbReference>
<keyword evidence="9" id="KW-0472">Membrane</keyword>
<keyword evidence="5 11" id="KW-0808">Transferase</keyword>
<evidence type="ECO:0000256" key="1">
    <source>
        <dbReference type="ARBA" id="ARBA00004606"/>
    </source>
</evidence>
<keyword evidence="4 11" id="KW-0328">Glycosyltransferase</keyword>
<dbReference type="SUPFAM" id="SSF53448">
    <property type="entry name" value="Nucleotide-diphospho-sugar transferases"/>
    <property type="match status" value="1"/>
</dbReference>
<evidence type="ECO:0000256" key="11">
    <source>
        <dbReference type="RuleBase" id="RU368121"/>
    </source>
</evidence>
<dbReference type="InterPro" id="IPR027995">
    <property type="entry name" value="Galactosyl_T_N"/>
</dbReference>
<evidence type="ECO:0000256" key="6">
    <source>
        <dbReference type="ARBA" id="ARBA00022692"/>
    </source>
</evidence>
<feature type="domain" description="Galactosyltransferase C-terminal" evidence="12">
    <location>
        <begin position="187"/>
        <end position="264"/>
    </location>
</feature>
<keyword evidence="6" id="KW-0812">Transmembrane</keyword>
<dbReference type="GO" id="GO:0016020">
    <property type="term" value="C:membrane"/>
    <property type="evidence" value="ECO:0007669"/>
    <property type="project" value="UniProtKB-SubCell"/>
</dbReference>
<evidence type="ECO:0000256" key="10">
    <source>
        <dbReference type="ARBA" id="ARBA00023180"/>
    </source>
</evidence>
<evidence type="ECO:0000313" key="14">
    <source>
        <dbReference type="EMBL" id="CAD5120754.1"/>
    </source>
</evidence>
<evidence type="ECO:0000313" key="15">
    <source>
        <dbReference type="Proteomes" id="UP000549394"/>
    </source>
</evidence>
<dbReference type="AlphaFoldDB" id="A0A7I8VYU7"/>
<dbReference type="GO" id="GO:0005975">
    <property type="term" value="P:carbohydrate metabolic process"/>
    <property type="evidence" value="ECO:0007669"/>
    <property type="project" value="InterPro"/>
</dbReference>
<comment type="caution">
    <text evidence="14">The sequence shown here is derived from an EMBL/GenBank/DDBJ whole genome shotgun (WGS) entry which is preliminary data.</text>
</comment>
<dbReference type="GO" id="GO:0033842">
    <property type="term" value="F:N-acetyl-beta-glucosaminyl-derivative 4-beta-N-acetylgalactosaminyltransferase activity"/>
    <property type="evidence" value="ECO:0007669"/>
    <property type="project" value="TreeGrafter"/>
</dbReference>
<proteinExistence type="inferred from homology"/>
<dbReference type="UniPathway" id="UPA00378"/>
<dbReference type="Pfam" id="PF02709">
    <property type="entry name" value="Glyco_transf_7C"/>
    <property type="match status" value="1"/>
</dbReference>
<comment type="subcellular location">
    <subcellularLocation>
        <location evidence="1">Membrane</location>
        <topology evidence="1">Single-pass type II membrane protein</topology>
    </subcellularLocation>
</comment>
<evidence type="ECO:0000256" key="5">
    <source>
        <dbReference type="ARBA" id="ARBA00022679"/>
    </source>
</evidence>
<keyword evidence="10 11" id="KW-0325">Glycoprotein</keyword>
<dbReference type="InterPro" id="IPR029044">
    <property type="entry name" value="Nucleotide-diphossugar_trans"/>
</dbReference>
<dbReference type="InterPro" id="IPR003859">
    <property type="entry name" value="Galactosyl_T"/>
</dbReference>
<dbReference type="EMBL" id="CAJFCJ010000013">
    <property type="protein sequence ID" value="CAD5120754.1"/>
    <property type="molecule type" value="Genomic_DNA"/>
</dbReference>
<accession>A0A7I8VYU7</accession>
<dbReference type="Proteomes" id="UP000549394">
    <property type="component" value="Unassembled WGS sequence"/>
</dbReference>
<keyword evidence="8" id="KW-1133">Transmembrane helix</keyword>
<sequence>MNKVSLPEKRIMFCWQSIPAEYCDPNSGYNEIEALNEIGRTSLTDTTKKFCSKPKLRANDLIDEHDNNLNESHIVSMLENLAEGGKSSQKSCFSKQTLAIIIPYRNRYMHLMDLLRRLHKLLSRQNCDYTVFLVEQAFDEVFNKGKIMNAATKEILKEEKFNCFIYHDVDMLPIDDRNIYSCGSEPRHLSPALDEMRFQLPYSGLVGGVLALNRRQLDRTNGFSNEYWGWGAEDDDMHRRIMASGFRIDRPQSSFGRYKMVKHKKRLKAKGRFKLLKNWMNRWQKDGLSNIVDLGYKIISVRKQPLFTNLTIDIGSPPDDLEEDNTTAQGSPVRFLAIFFCVSISIYTFKEL</sequence>
<name>A0A7I8VYU7_9ANNE</name>
<evidence type="ECO:0000256" key="8">
    <source>
        <dbReference type="ARBA" id="ARBA00022989"/>
    </source>
</evidence>
<gene>
    <name evidence="14" type="ORF">DGYR_LOCUS8799</name>
</gene>
<evidence type="ECO:0000256" key="2">
    <source>
        <dbReference type="ARBA" id="ARBA00004922"/>
    </source>
</evidence>
<evidence type="ECO:0000259" key="12">
    <source>
        <dbReference type="Pfam" id="PF02709"/>
    </source>
</evidence>